<evidence type="ECO:0000256" key="3">
    <source>
        <dbReference type="ARBA" id="ARBA00022723"/>
    </source>
</evidence>
<evidence type="ECO:0000313" key="8">
    <source>
        <dbReference type="EMBL" id="KKA18127.1"/>
    </source>
</evidence>
<comment type="similarity">
    <text evidence="2">Belongs to the cytochrome P450 family.</text>
</comment>
<evidence type="ECO:0000256" key="6">
    <source>
        <dbReference type="ARBA" id="ARBA00023033"/>
    </source>
</evidence>
<dbReference type="SUPFAM" id="SSF48264">
    <property type="entry name" value="Cytochrome P450"/>
    <property type="match status" value="1"/>
</dbReference>
<dbReference type="Gene3D" id="1.10.630.10">
    <property type="entry name" value="Cytochrome P450"/>
    <property type="match status" value="1"/>
</dbReference>
<keyword evidence="4" id="KW-0560">Oxidoreductase</keyword>
<name>A0A0F4YIN5_RASE3</name>
<dbReference type="InterPro" id="IPR036396">
    <property type="entry name" value="Cyt_P450_sf"/>
</dbReference>
<dbReference type="GO" id="GO:0016705">
    <property type="term" value="F:oxidoreductase activity, acting on paired donors, with incorporation or reduction of molecular oxygen"/>
    <property type="evidence" value="ECO:0007669"/>
    <property type="project" value="InterPro"/>
</dbReference>
<comment type="caution">
    <text evidence="8">The sequence shown here is derived from an EMBL/GenBank/DDBJ whole genome shotgun (WGS) entry which is preliminary data.</text>
</comment>
<dbReference type="InterPro" id="IPR050364">
    <property type="entry name" value="Cytochrome_P450_fung"/>
</dbReference>
<evidence type="ECO:0000256" key="5">
    <source>
        <dbReference type="ARBA" id="ARBA00023004"/>
    </source>
</evidence>
<dbReference type="STRING" id="1408163.A0A0F4YIN5"/>
<dbReference type="InterPro" id="IPR001128">
    <property type="entry name" value="Cyt_P450"/>
</dbReference>
<dbReference type="InterPro" id="IPR002401">
    <property type="entry name" value="Cyt_P450_E_grp-I"/>
</dbReference>
<sequence>MSSYVFAALAILWSYVAYRLLSIGKRDARLPPGPPTVPVLGNAHLIPTTGIGVKFKEWAEKYGPIYSLKVLNSNIIVISDPQIVGNLLDKKGVIYSDRPENAVAMHITDGHHFSFEQQGPSWKLKRAIAVRHFSPQKLDSHHFRIQEAESVIFMNNLLEDPDRIFEYARLYPVSVACILLYGQRAKDLNSWWYKGFYEMMEEWGVVLEPGANPPIKEFPALWYMPGRWRKRMNRVKKMRNELWTKARQIVDERRARGDKRDCLIDEKLDEMSRTEWPLPEFAFNNLFGELVEAGADTTANQVLTIIMALAKHPEVQKKAQAEIDRVCGTERAPQFSDFEALPYINCIIKEGLRWRPTKHDLHRRVGYASKRETVPRPREIQPGSVPQPSELANEYASSPDYDNRDKFSLISSFVSFEHHGLTFFLSRHITTVTEPDVASVQGSIWLNGTCGASPPSFSGPLTSTSLLTLRPARPCPWMKMHITHASWLARCHSRIKYYGHLSYKTKQVLTSIPSLSAMTDPESWAMPLSSL</sequence>
<dbReference type="EMBL" id="LASV01000493">
    <property type="protein sequence ID" value="KKA18127.1"/>
    <property type="molecule type" value="Genomic_DNA"/>
</dbReference>
<evidence type="ECO:0000256" key="7">
    <source>
        <dbReference type="SAM" id="MobiDB-lite"/>
    </source>
</evidence>
<reference evidence="8 9" key="1">
    <citation type="submission" date="2015-04" db="EMBL/GenBank/DDBJ databases">
        <authorList>
            <person name="Heijne W.H."/>
            <person name="Fedorova N.D."/>
            <person name="Nierman W.C."/>
            <person name="Vollebregt A.W."/>
            <person name="Zhao Z."/>
            <person name="Wu L."/>
            <person name="Kumar M."/>
            <person name="Stam H."/>
            <person name="van den Berg M.A."/>
            <person name="Pel H.J."/>
        </authorList>
    </citation>
    <scope>NUCLEOTIDE SEQUENCE [LARGE SCALE GENOMIC DNA]</scope>
    <source>
        <strain evidence="8 9">CBS 393.64</strain>
    </source>
</reference>
<keyword evidence="5" id="KW-0408">Iron</keyword>
<accession>A0A0F4YIN5</accession>
<organism evidence="8 9">
    <name type="scientific">Rasamsonia emersonii (strain ATCC 16479 / CBS 393.64 / IMI 116815)</name>
    <dbReference type="NCBI Taxonomy" id="1408163"/>
    <lineage>
        <taxon>Eukaryota</taxon>
        <taxon>Fungi</taxon>
        <taxon>Dikarya</taxon>
        <taxon>Ascomycota</taxon>
        <taxon>Pezizomycotina</taxon>
        <taxon>Eurotiomycetes</taxon>
        <taxon>Eurotiomycetidae</taxon>
        <taxon>Eurotiales</taxon>
        <taxon>Trichocomaceae</taxon>
        <taxon>Rasamsonia</taxon>
    </lineage>
</organism>
<comment type="cofactor">
    <cofactor evidence="1">
        <name>heme</name>
        <dbReference type="ChEBI" id="CHEBI:30413"/>
    </cofactor>
</comment>
<evidence type="ECO:0000313" key="9">
    <source>
        <dbReference type="Proteomes" id="UP000053958"/>
    </source>
</evidence>
<keyword evidence="3" id="KW-0479">Metal-binding</keyword>
<evidence type="ECO:0000256" key="2">
    <source>
        <dbReference type="ARBA" id="ARBA00010617"/>
    </source>
</evidence>
<proteinExistence type="inferred from homology"/>
<dbReference type="GO" id="GO:0004497">
    <property type="term" value="F:monooxygenase activity"/>
    <property type="evidence" value="ECO:0007669"/>
    <property type="project" value="UniProtKB-KW"/>
</dbReference>
<dbReference type="OrthoDB" id="1103324at2759"/>
<feature type="compositionally biased region" description="Basic and acidic residues" evidence="7">
    <location>
        <begin position="369"/>
        <end position="379"/>
    </location>
</feature>
<feature type="region of interest" description="Disordered" evidence="7">
    <location>
        <begin position="368"/>
        <end position="399"/>
    </location>
</feature>
<keyword evidence="6" id="KW-0503">Monooxygenase</keyword>
<evidence type="ECO:0000256" key="1">
    <source>
        <dbReference type="ARBA" id="ARBA00001971"/>
    </source>
</evidence>
<dbReference type="GO" id="GO:0005506">
    <property type="term" value="F:iron ion binding"/>
    <property type="evidence" value="ECO:0007669"/>
    <property type="project" value="InterPro"/>
</dbReference>
<dbReference type="RefSeq" id="XP_013324739.1">
    <property type="nucleotide sequence ID" value="XM_013469285.1"/>
</dbReference>
<dbReference type="GO" id="GO:0020037">
    <property type="term" value="F:heme binding"/>
    <property type="evidence" value="ECO:0007669"/>
    <property type="project" value="InterPro"/>
</dbReference>
<dbReference type="Proteomes" id="UP000053958">
    <property type="component" value="Unassembled WGS sequence"/>
</dbReference>
<dbReference type="GeneID" id="25320187"/>
<keyword evidence="9" id="KW-1185">Reference proteome</keyword>
<dbReference type="PANTHER" id="PTHR46300">
    <property type="entry name" value="P450, PUTATIVE (EUROFUNG)-RELATED-RELATED"/>
    <property type="match status" value="1"/>
</dbReference>
<dbReference type="PANTHER" id="PTHR46300:SF2">
    <property type="entry name" value="CYTOCHROME P450 MONOOXYGENASE ALNH-RELATED"/>
    <property type="match status" value="1"/>
</dbReference>
<dbReference type="Pfam" id="PF00067">
    <property type="entry name" value="p450"/>
    <property type="match status" value="1"/>
</dbReference>
<gene>
    <name evidence="8" type="ORF">T310_7922</name>
</gene>
<dbReference type="PRINTS" id="PR00463">
    <property type="entry name" value="EP450I"/>
</dbReference>
<dbReference type="AlphaFoldDB" id="A0A0F4YIN5"/>
<protein>
    <submittedName>
        <fullName evidence="8">Cytochrome P450 oxidoreductase</fullName>
    </submittedName>
</protein>
<evidence type="ECO:0000256" key="4">
    <source>
        <dbReference type="ARBA" id="ARBA00023002"/>
    </source>
</evidence>